<dbReference type="Pfam" id="PF00990">
    <property type="entry name" value="GGDEF"/>
    <property type="match status" value="1"/>
</dbReference>
<dbReference type="InterPro" id="IPR011990">
    <property type="entry name" value="TPR-like_helical_dom_sf"/>
</dbReference>
<dbReference type="InterPro" id="IPR043128">
    <property type="entry name" value="Rev_trsase/Diguanyl_cyclase"/>
</dbReference>
<feature type="region of interest" description="Disordered" evidence="1">
    <location>
        <begin position="580"/>
        <end position="628"/>
    </location>
</feature>
<accession>A0A837D3Q4</accession>
<sequence>MGRLHGESFGSERHPALGDMSDAWVLGRARELIATVQHTDRTGQFRVIEDLDELLEETRRRGEPMLVAQLLRASGLARLVTRGLADEAEPLLDEMLTHAKRHGLTLLRADAHALRGRFLVLKQQEDAALTEIARALALLDDLPEPDVHLGRRAWDRLLSSALNDCWIVLNQLGVYEAAEEVIARAHQAIRDSAGPHEIALQLMNRVKMLLGWGLRLERVGRVEEAGEKFRTAASITISVEAPFAESLFPRKPGVPAVEQVGVLAASLALAAPSAAHIDRLRRLAREQGYPHEKILVTIALARCLVADGRKDEALRVLWQVRHAEAEDTSQPSMRLNLIRELATLYAEDQVDRADDVEGVGAGTEEGDETTEDSGDTDADDPLATWPSHTELLLHYATALEVELWSMRESQIATLNTRREHERLSAEHGAITQQAMQDPLTGLPNRRMLDESLRALAAADSAEPLSVALVDLDGFKDVNDQYSHAEGDAVLRVVASTLRDALRCDDIVARYGGDEFVILLPGAPMHAATQALTRAVNSVASLPQHLSRGVTLSVGLVCLRAQESAEEVLSRADAAMYQAKRRGGNRIATSSSSGEGPGRTGGDAADPGDKRGDTHSRRDDPTANTADHT</sequence>
<dbReference type="Gene3D" id="3.30.70.270">
    <property type="match status" value="1"/>
</dbReference>
<dbReference type="GO" id="GO:0052621">
    <property type="term" value="F:diguanylate cyclase activity"/>
    <property type="evidence" value="ECO:0007669"/>
    <property type="project" value="TreeGrafter"/>
</dbReference>
<dbReference type="SUPFAM" id="SSF55073">
    <property type="entry name" value="Nucleotide cyclase"/>
    <property type="match status" value="1"/>
</dbReference>
<dbReference type="Proteomes" id="UP000030848">
    <property type="component" value="Unassembled WGS sequence"/>
</dbReference>
<evidence type="ECO:0000313" key="3">
    <source>
        <dbReference type="EMBL" id="KHF42317.1"/>
    </source>
</evidence>
<dbReference type="FunFam" id="3.30.70.270:FF:000001">
    <property type="entry name" value="Diguanylate cyclase domain protein"/>
    <property type="match status" value="1"/>
</dbReference>
<dbReference type="NCBIfam" id="TIGR00254">
    <property type="entry name" value="GGDEF"/>
    <property type="match status" value="1"/>
</dbReference>
<protein>
    <submittedName>
        <fullName evidence="3">Diguanylate cyclase</fullName>
    </submittedName>
</protein>
<dbReference type="CDD" id="cd01949">
    <property type="entry name" value="GGDEF"/>
    <property type="match status" value="1"/>
</dbReference>
<dbReference type="EMBL" id="JRZE01000007">
    <property type="protein sequence ID" value="KHF42317.1"/>
    <property type="molecule type" value="Genomic_DNA"/>
</dbReference>
<dbReference type="PROSITE" id="PS50887">
    <property type="entry name" value="GGDEF"/>
    <property type="match status" value="1"/>
</dbReference>
<reference evidence="3 4" key="1">
    <citation type="submission" date="2014-10" db="EMBL/GenBank/DDBJ databases">
        <title>Genome sequence of Micropolyspora internatus JCM3315.</title>
        <authorList>
            <person name="Shin S.-K."/>
            <person name="Yi H."/>
        </authorList>
    </citation>
    <scope>NUCLEOTIDE SEQUENCE [LARGE SCALE GENOMIC DNA]</scope>
    <source>
        <strain evidence="3 4">JCM 3315</strain>
    </source>
</reference>
<dbReference type="Gene3D" id="1.25.40.10">
    <property type="entry name" value="Tetratricopeptide repeat domain"/>
    <property type="match status" value="1"/>
</dbReference>
<comment type="caution">
    <text evidence="3">The sequence shown here is derived from an EMBL/GenBank/DDBJ whole genome shotgun (WGS) entry which is preliminary data.</text>
</comment>
<feature type="region of interest" description="Disordered" evidence="1">
    <location>
        <begin position="352"/>
        <end position="383"/>
    </location>
</feature>
<feature type="compositionally biased region" description="Basic and acidic residues" evidence="1">
    <location>
        <begin position="606"/>
        <end position="628"/>
    </location>
</feature>
<organism evidence="3 4">
    <name type="scientific">Saccharomonospora viridis</name>
    <dbReference type="NCBI Taxonomy" id="1852"/>
    <lineage>
        <taxon>Bacteria</taxon>
        <taxon>Bacillati</taxon>
        <taxon>Actinomycetota</taxon>
        <taxon>Actinomycetes</taxon>
        <taxon>Pseudonocardiales</taxon>
        <taxon>Pseudonocardiaceae</taxon>
        <taxon>Saccharomonospora</taxon>
    </lineage>
</organism>
<name>A0A837D3Q4_9PSEU</name>
<evidence type="ECO:0000256" key="1">
    <source>
        <dbReference type="SAM" id="MobiDB-lite"/>
    </source>
</evidence>
<dbReference type="InterPro" id="IPR050469">
    <property type="entry name" value="Diguanylate_Cyclase"/>
</dbReference>
<dbReference type="RefSeq" id="WP_177206861.1">
    <property type="nucleotide sequence ID" value="NZ_FOWS01000009.1"/>
</dbReference>
<dbReference type="InterPro" id="IPR000160">
    <property type="entry name" value="GGDEF_dom"/>
</dbReference>
<dbReference type="GO" id="GO:1902201">
    <property type="term" value="P:negative regulation of bacterial-type flagellum-dependent cell motility"/>
    <property type="evidence" value="ECO:0007669"/>
    <property type="project" value="TreeGrafter"/>
</dbReference>
<dbReference type="AlphaFoldDB" id="A0A837D3Q4"/>
<dbReference type="InterPro" id="IPR029787">
    <property type="entry name" value="Nucleotide_cyclase"/>
</dbReference>
<dbReference type="GO" id="GO:0005886">
    <property type="term" value="C:plasma membrane"/>
    <property type="evidence" value="ECO:0007669"/>
    <property type="project" value="TreeGrafter"/>
</dbReference>
<dbReference type="GO" id="GO:0043709">
    <property type="term" value="P:cell adhesion involved in single-species biofilm formation"/>
    <property type="evidence" value="ECO:0007669"/>
    <property type="project" value="TreeGrafter"/>
</dbReference>
<gene>
    <name evidence="3" type="ORF">MINT15_38340</name>
</gene>
<evidence type="ECO:0000259" key="2">
    <source>
        <dbReference type="PROSITE" id="PS50887"/>
    </source>
</evidence>
<dbReference type="PANTHER" id="PTHR45138:SF9">
    <property type="entry name" value="DIGUANYLATE CYCLASE DGCM-RELATED"/>
    <property type="match status" value="1"/>
</dbReference>
<dbReference type="SUPFAM" id="SSF48452">
    <property type="entry name" value="TPR-like"/>
    <property type="match status" value="1"/>
</dbReference>
<dbReference type="SMART" id="SM00267">
    <property type="entry name" value="GGDEF"/>
    <property type="match status" value="1"/>
</dbReference>
<feature type="compositionally biased region" description="Acidic residues" evidence="1">
    <location>
        <begin position="364"/>
        <end position="380"/>
    </location>
</feature>
<proteinExistence type="predicted"/>
<dbReference type="PANTHER" id="PTHR45138">
    <property type="entry name" value="REGULATORY COMPONENTS OF SENSORY TRANSDUCTION SYSTEM"/>
    <property type="match status" value="1"/>
</dbReference>
<evidence type="ECO:0000313" key="4">
    <source>
        <dbReference type="Proteomes" id="UP000030848"/>
    </source>
</evidence>
<feature type="domain" description="GGDEF" evidence="2">
    <location>
        <begin position="462"/>
        <end position="591"/>
    </location>
</feature>